<accession>A0A9N6WYG8</accession>
<dbReference type="PANTHER" id="PTHR12773:SF0">
    <property type="entry name" value="MULTIFUNCTIONAL METHYLTRANSFERASE SUBUNIT TRM112-LIKE PROTEIN"/>
    <property type="match status" value="1"/>
</dbReference>
<keyword evidence="5" id="KW-0963">Cytoplasm</keyword>
<sequence length="124" mass="13947">MKLLTHNMLTSKCLKGVTVGYPLEIIAKEVKVSEIEFNSEFISRMIPKLDWPALFKAAENVGHSSDLPPAPVDDYENDEEFLKKAHHVLLEVEVINGELVCPETQRKFPVTDGIPNMLANEDEV</sequence>
<evidence type="ECO:0000256" key="4">
    <source>
        <dbReference type="ARBA" id="ARBA00019989"/>
    </source>
</evidence>
<dbReference type="InterPro" id="IPR005651">
    <property type="entry name" value="Trm112-like"/>
</dbReference>
<reference evidence="8" key="1">
    <citation type="submission" date="2021-04" db="EMBL/GenBank/DDBJ databases">
        <authorList>
            <person name="Cornetti L."/>
        </authorList>
    </citation>
    <scope>NUCLEOTIDE SEQUENCE</scope>
</reference>
<dbReference type="CDD" id="cd21089">
    <property type="entry name" value="Trm112-like"/>
    <property type="match status" value="1"/>
</dbReference>
<evidence type="ECO:0000256" key="1">
    <source>
        <dbReference type="ARBA" id="ARBA00004556"/>
    </source>
</evidence>
<evidence type="ECO:0000313" key="8">
    <source>
        <dbReference type="EMBL" id="CAG4642960.1"/>
    </source>
</evidence>
<dbReference type="GO" id="GO:0046982">
    <property type="term" value="F:protein heterodimerization activity"/>
    <property type="evidence" value="ECO:0007669"/>
    <property type="project" value="InterPro"/>
</dbReference>
<evidence type="ECO:0000256" key="7">
    <source>
        <dbReference type="ARBA" id="ARBA00030516"/>
    </source>
</evidence>
<organism evidence="8">
    <name type="scientific">Evadne anonyx</name>
    <dbReference type="NCBI Taxonomy" id="141404"/>
    <lineage>
        <taxon>Eukaryota</taxon>
        <taxon>Metazoa</taxon>
        <taxon>Ecdysozoa</taxon>
        <taxon>Arthropoda</taxon>
        <taxon>Crustacea</taxon>
        <taxon>Branchiopoda</taxon>
        <taxon>Diplostraca</taxon>
        <taxon>Cladocera</taxon>
        <taxon>Onychopoda</taxon>
        <taxon>Podonidae</taxon>
        <taxon>Evadne</taxon>
    </lineage>
</organism>
<comment type="similarity">
    <text evidence="3">Belongs to the TRM112 family.</text>
</comment>
<evidence type="ECO:0000256" key="6">
    <source>
        <dbReference type="ARBA" id="ARBA00023242"/>
    </source>
</evidence>
<evidence type="ECO:0000256" key="3">
    <source>
        <dbReference type="ARBA" id="ARBA00007980"/>
    </source>
</evidence>
<dbReference type="EMBL" id="OC986305">
    <property type="protein sequence ID" value="CAG4642960.1"/>
    <property type="molecule type" value="Genomic_DNA"/>
</dbReference>
<comment type="subcellular location">
    <subcellularLocation>
        <location evidence="1">Cytoplasm</location>
        <location evidence="1">Perinuclear region</location>
    </subcellularLocation>
    <subcellularLocation>
        <location evidence="2">Nucleus</location>
        <location evidence="2">Nucleoplasm</location>
    </subcellularLocation>
</comment>
<gene>
    <name evidence="8" type="primary">EOG090X0LTV</name>
</gene>
<dbReference type="SUPFAM" id="SSF158997">
    <property type="entry name" value="Trm112p-like"/>
    <property type="match status" value="1"/>
</dbReference>
<dbReference type="Gene3D" id="2.20.25.10">
    <property type="match status" value="1"/>
</dbReference>
<dbReference type="AlphaFoldDB" id="A0A9N6WYG8"/>
<dbReference type="Pfam" id="PF03966">
    <property type="entry name" value="Trm112p"/>
    <property type="match status" value="1"/>
</dbReference>
<dbReference type="InterPro" id="IPR039127">
    <property type="entry name" value="Trm112"/>
</dbReference>
<keyword evidence="6" id="KW-0539">Nucleus</keyword>
<proteinExistence type="inferred from homology"/>
<name>A0A9N6WYG8_9CRUS</name>
<dbReference type="GO" id="GO:0048471">
    <property type="term" value="C:perinuclear region of cytoplasm"/>
    <property type="evidence" value="ECO:0007669"/>
    <property type="project" value="UniProtKB-SubCell"/>
</dbReference>
<dbReference type="GO" id="GO:0070476">
    <property type="term" value="P:rRNA (guanine-N7)-methylation"/>
    <property type="evidence" value="ECO:0007669"/>
    <property type="project" value="TreeGrafter"/>
</dbReference>
<dbReference type="PANTHER" id="PTHR12773">
    <property type="entry name" value="UPF0315 PROTEIN-RELATED"/>
    <property type="match status" value="1"/>
</dbReference>
<evidence type="ECO:0000256" key="2">
    <source>
        <dbReference type="ARBA" id="ARBA00004642"/>
    </source>
</evidence>
<evidence type="ECO:0000256" key="5">
    <source>
        <dbReference type="ARBA" id="ARBA00022490"/>
    </source>
</evidence>
<dbReference type="GO" id="GO:0005654">
    <property type="term" value="C:nucleoplasm"/>
    <property type="evidence" value="ECO:0007669"/>
    <property type="project" value="UniProtKB-SubCell"/>
</dbReference>
<protein>
    <recommendedName>
        <fullName evidence="4">Multifunctional methyltransferase subunit TRM112-like protein</fullName>
    </recommendedName>
    <alternativeName>
        <fullName evidence="7">tRNA methyltransferase 112 homolog</fullName>
    </alternativeName>
</protein>
<dbReference type="FunFam" id="2.20.25.10:FF:000015">
    <property type="entry name" value="Multifunctional methyltransferase subunit TRM112-like protein"/>
    <property type="match status" value="1"/>
</dbReference>
<dbReference type="GO" id="GO:0030488">
    <property type="term" value="P:tRNA methylation"/>
    <property type="evidence" value="ECO:0007669"/>
    <property type="project" value="TreeGrafter"/>
</dbReference>